<dbReference type="GO" id="GO:0003677">
    <property type="term" value="F:DNA binding"/>
    <property type="evidence" value="ECO:0007669"/>
    <property type="project" value="InterPro"/>
</dbReference>
<dbReference type="InterPro" id="IPR036894">
    <property type="entry name" value="YbaB-like_sf"/>
</dbReference>
<proteinExistence type="predicted"/>
<dbReference type="HOGENOM" id="CLU_1958243_0_0_11"/>
<protein>
    <recommendedName>
        <fullName evidence="3">YbaB/EbfC DNA-binding family protein</fullName>
    </recommendedName>
</protein>
<accession>D3Q8K3</accession>
<name>D3Q8K3_STANL</name>
<dbReference type="KEGG" id="sna:Snas_4804"/>
<gene>
    <name evidence="1" type="ordered locus">Snas_4804</name>
</gene>
<reference evidence="1 2" key="1">
    <citation type="journal article" date="2009" name="Stand. Genomic Sci.">
        <title>Complete genome sequence of Stackebrandtia nassauensis type strain (LLR-40K-21).</title>
        <authorList>
            <person name="Munk C."/>
            <person name="Lapidus A."/>
            <person name="Copeland A."/>
            <person name="Jando M."/>
            <person name="Mayilraj S."/>
            <person name="Glavina Del Rio T."/>
            <person name="Nolan M."/>
            <person name="Chen F."/>
            <person name="Lucas S."/>
            <person name="Tice H."/>
            <person name="Cheng J.F."/>
            <person name="Han C."/>
            <person name="Detter J.C."/>
            <person name="Bruce D."/>
            <person name="Goodwin L."/>
            <person name="Chain P."/>
            <person name="Pitluck S."/>
            <person name="Goker M."/>
            <person name="Ovchinikova G."/>
            <person name="Pati A."/>
            <person name="Ivanova N."/>
            <person name="Mavromatis K."/>
            <person name="Chen A."/>
            <person name="Palaniappan K."/>
            <person name="Land M."/>
            <person name="Hauser L."/>
            <person name="Chang Y.J."/>
            <person name="Jeffries C.D."/>
            <person name="Bristow J."/>
            <person name="Eisen J.A."/>
            <person name="Markowitz V."/>
            <person name="Hugenholtz P."/>
            <person name="Kyrpides N.C."/>
            <person name="Klenk H.P."/>
        </authorList>
    </citation>
    <scope>NUCLEOTIDE SEQUENCE [LARGE SCALE GENOMIC DNA]</scope>
    <source>
        <strain evidence="2">DSM 44728 / CIP 108903 / NRRL B-16338 / NBRC 102104 / LLR-40K-21</strain>
    </source>
</reference>
<dbReference type="STRING" id="446470.Snas_4804"/>
<dbReference type="InterPro" id="IPR004401">
    <property type="entry name" value="YbaB/EbfC"/>
</dbReference>
<organism evidence="1 2">
    <name type="scientific">Stackebrandtia nassauensis (strain DSM 44728 / CIP 108903 / NRRL B-16338 / NBRC 102104 / LLR-40K-21)</name>
    <dbReference type="NCBI Taxonomy" id="446470"/>
    <lineage>
        <taxon>Bacteria</taxon>
        <taxon>Bacillati</taxon>
        <taxon>Actinomycetota</taxon>
        <taxon>Actinomycetes</taxon>
        <taxon>Glycomycetales</taxon>
        <taxon>Glycomycetaceae</taxon>
        <taxon>Stackebrandtia</taxon>
    </lineage>
</organism>
<keyword evidence="2" id="KW-1185">Reference proteome</keyword>
<dbReference type="Gene3D" id="3.30.1310.10">
    <property type="entry name" value="Nucleoid-associated protein YbaB-like domain"/>
    <property type="match status" value="1"/>
</dbReference>
<evidence type="ECO:0000313" key="2">
    <source>
        <dbReference type="Proteomes" id="UP000000844"/>
    </source>
</evidence>
<evidence type="ECO:0008006" key="3">
    <source>
        <dbReference type="Google" id="ProtNLM"/>
    </source>
</evidence>
<evidence type="ECO:0000313" key="1">
    <source>
        <dbReference type="EMBL" id="ADD44445.1"/>
    </source>
</evidence>
<sequence>MDHVVPQGDRRSRFEARLRDVETELARLRGVRDTMVAAGARARELAATLAADTVASTSDDGVATVSCDGRGHVDTVVFDRAGYNRIDEKQLCDSVLQARYRARDRARRESAAVGRDLFHGDSGAATGV</sequence>
<dbReference type="AlphaFoldDB" id="D3Q8K3"/>
<dbReference type="Proteomes" id="UP000000844">
    <property type="component" value="Chromosome"/>
</dbReference>
<dbReference type="Pfam" id="PF02575">
    <property type="entry name" value="YbaB_DNA_bd"/>
    <property type="match status" value="1"/>
</dbReference>
<dbReference type="EMBL" id="CP001778">
    <property type="protein sequence ID" value="ADD44445.1"/>
    <property type="molecule type" value="Genomic_DNA"/>
</dbReference>